<reference evidence="12 13" key="1">
    <citation type="submission" date="2017-04" db="EMBL/GenBank/DDBJ databases">
        <title>Draft Aigarchaeota genome from a New Zealand hot spring.</title>
        <authorList>
            <person name="Reysenbach A.-L."/>
            <person name="Donaho J.A."/>
            <person name="Gerhart J."/>
            <person name="Kelley J.F."/>
            <person name="Kouba K."/>
            <person name="Podar M."/>
            <person name="Stott M."/>
        </authorList>
    </citation>
    <scope>NUCLEOTIDE SEQUENCE [LARGE SCALE GENOMIC DNA]</scope>
    <source>
        <strain evidence="12">NZ13_MG1</strain>
    </source>
</reference>
<dbReference type="Gene3D" id="3.30.1490.20">
    <property type="entry name" value="ATP-grasp fold, A domain"/>
    <property type="match status" value="1"/>
</dbReference>
<dbReference type="SUPFAM" id="SSF52440">
    <property type="entry name" value="PreATP-grasp domain"/>
    <property type="match status" value="1"/>
</dbReference>
<evidence type="ECO:0000313" key="12">
    <source>
        <dbReference type="EMBL" id="PUA31651.1"/>
    </source>
</evidence>
<evidence type="ECO:0000256" key="3">
    <source>
        <dbReference type="ARBA" id="ARBA00022598"/>
    </source>
</evidence>
<proteinExistence type="inferred from homology"/>
<evidence type="ECO:0000256" key="1">
    <source>
        <dbReference type="ARBA" id="ARBA00001946"/>
    </source>
</evidence>
<organism evidence="12 13">
    <name type="scientific">Candidatus Terraquivivens tikiterensis</name>
    <dbReference type="NCBI Taxonomy" id="1980982"/>
    <lineage>
        <taxon>Archaea</taxon>
        <taxon>Nitrososphaerota</taxon>
        <taxon>Candidatus Wolframiiraptoraceae</taxon>
        <taxon>Candidatus Terraquivivens</taxon>
    </lineage>
</organism>
<dbReference type="Gene3D" id="3.40.50.20">
    <property type="match status" value="1"/>
</dbReference>
<evidence type="ECO:0000256" key="10">
    <source>
        <dbReference type="PROSITE-ProRule" id="PRU00409"/>
    </source>
</evidence>
<keyword evidence="3" id="KW-0436">Ligase</keyword>
<dbReference type="InterPro" id="IPR011870">
    <property type="entry name" value="LysX_arch"/>
</dbReference>
<comment type="caution">
    <text evidence="12">The sequence shown here is derived from an EMBL/GenBank/DDBJ whole genome shotgun (WGS) entry which is preliminary data.</text>
</comment>
<evidence type="ECO:0000256" key="2">
    <source>
        <dbReference type="ARBA" id="ARBA00006239"/>
    </source>
</evidence>
<dbReference type="Gene3D" id="3.30.470.20">
    <property type="entry name" value="ATP-grasp fold, B domain"/>
    <property type="match status" value="1"/>
</dbReference>
<dbReference type="SUPFAM" id="SSF56059">
    <property type="entry name" value="Glutathione synthetase ATP-binding domain-like"/>
    <property type="match status" value="1"/>
</dbReference>
<keyword evidence="5" id="KW-0479">Metal-binding</keyword>
<dbReference type="InterPro" id="IPR004666">
    <property type="entry name" value="Rp_bS6_RimK/Lys_biosynth_LsyX"/>
</dbReference>
<keyword evidence="8" id="KW-0460">Magnesium</keyword>
<dbReference type="GO" id="GO:0043774">
    <property type="term" value="F:coenzyme F420-2 alpha-glutamyl ligase activity"/>
    <property type="evidence" value="ECO:0007669"/>
    <property type="project" value="TreeGrafter"/>
</dbReference>
<evidence type="ECO:0000313" key="13">
    <source>
        <dbReference type="Proteomes" id="UP000244066"/>
    </source>
</evidence>
<dbReference type="Pfam" id="PF22626">
    <property type="entry name" value="LysX_preATP_grasp"/>
    <property type="match status" value="1"/>
</dbReference>
<dbReference type="InterPro" id="IPR013815">
    <property type="entry name" value="ATP_grasp_subdomain_1"/>
</dbReference>
<dbReference type="FunFam" id="3.30.1490.20:FF:000025">
    <property type="entry name" value="Alpha-aminoadipate--LysW ligase LysX protein"/>
    <property type="match status" value="1"/>
</dbReference>
<dbReference type="GO" id="GO:0005524">
    <property type="term" value="F:ATP binding"/>
    <property type="evidence" value="ECO:0007669"/>
    <property type="project" value="UniProtKB-UniRule"/>
</dbReference>
<evidence type="ECO:0000256" key="4">
    <source>
        <dbReference type="ARBA" id="ARBA00022605"/>
    </source>
</evidence>
<dbReference type="GO" id="GO:0009085">
    <property type="term" value="P:lysine biosynthetic process"/>
    <property type="evidence" value="ECO:0007669"/>
    <property type="project" value="InterPro"/>
</dbReference>
<dbReference type="InterPro" id="IPR054562">
    <property type="entry name" value="LysX/ArgX_preATP_grasp"/>
</dbReference>
<dbReference type="EMBL" id="NDWU01000014">
    <property type="protein sequence ID" value="PUA31651.1"/>
    <property type="molecule type" value="Genomic_DNA"/>
</dbReference>
<dbReference type="GO" id="GO:0046872">
    <property type="term" value="F:metal ion binding"/>
    <property type="evidence" value="ECO:0007669"/>
    <property type="project" value="UniProtKB-KW"/>
</dbReference>
<protein>
    <submittedName>
        <fullName evidence="12">Lysine biosynthesis protein LysX</fullName>
    </submittedName>
</protein>
<evidence type="ECO:0000256" key="5">
    <source>
        <dbReference type="ARBA" id="ARBA00022723"/>
    </source>
</evidence>
<comment type="similarity">
    <text evidence="2">Belongs to the RimK family. LysX subfamily.</text>
</comment>
<comment type="pathway">
    <text evidence="9">Amino-acid biosynthesis.</text>
</comment>
<dbReference type="PANTHER" id="PTHR21621">
    <property type="entry name" value="RIBOSOMAL PROTEIN S6 MODIFICATION PROTEIN"/>
    <property type="match status" value="1"/>
</dbReference>
<evidence type="ECO:0000256" key="7">
    <source>
        <dbReference type="ARBA" id="ARBA00022840"/>
    </source>
</evidence>
<sequence>MRIGLAYDLLRWEEKSLAYAIKDLGYTLELIRVPESVFQLTEPGNNELDLVFERCVSFYRALASSLALQEQGIPVVNSFDVIRNCGDKMFTTMVLAKKGIPVPRTMIAFDRERALDAAKKIGYPVVVKPIHGSWGRMIAKADDESSLLDIIDFRENMPSPHFQIHYIQEFIRKPGRDIRAYYVWGEVPVAIYRVSQNWKTNTALGARAEPASLDENLKELVIKAGDALGGGVLGVDLMEGEDGRVLVSEVNAVVEFKNTVRVTGYDLPRKIVSSTVEALRR</sequence>
<comment type="cofactor">
    <cofactor evidence="1">
        <name>Mg(2+)</name>
        <dbReference type="ChEBI" id="CHEBI:18420"/>
    </cofactor>
</comment>
<dbReference type="NCBIfam" id="TIGR02144">
    <property type="entry name" value="LysX_arch"/>
    <property type="match status" value="1"/>
</dbReference>
<keyword evidence="7 10" id="KW-0067">ATP-binding</keyword>
<accession>A0A2R7Y284</accession>
<dbReference type="InterPro" id="IPR013651">
    <property type="entry name" value="ATP-grasp_RimK-type"/>
</dbReference>
<keyword evidence="6 10" id="KW-0547">Nucleotide-binding</keyword>
<gene>
    <name evidence="12" type="ORF">B9J98_05525</name>
</gene>
<dbReference type="Proteomes" id="UP000244066">
    <property type="component" value="Unassembled WGS sequence"/>
</dbReference>
<evidence type="ECO:0000256" key="8">
    <source>
        <dbReference type="ARBA" id="ARBA00022842"/>
    </source>
</evidence>
<dbReference type="Pfam" id="PF08443">
    <property type="entry name" value="RimK"/>
    <property type="match status" value="1"/>
</dbReference>
<evidence type="ECO:0000256" key="9">
    <source>
        <dbReference type="ARBA" id="ARBA00029440"/>
    </source>
</evidence>
<keyword evidence="4" id="KW-0028">Amino-acid biosynthesis</keyword>
<dbReference type="NCBIfam" id="TIGR00768">
    <property type="entry name" value="rimK_fam"/>
    <property type="match status" value="1"/>
</dbReference>
<dbReference type="PANTHER" id="PTHR21621:SF2">
    <property type="entry name" value="COENZYME GAMMA-F420-2:ALPHA-L-GLUTAMATE LIGASE"/>
    <property type="match status" value="1"/>
</dbReference>
<dbReference type="PROSITE" id="PS50975">
    <property type="entry name" value="ATP_GRASP"/>
    <property type="match status" value="1"/>
</dbReference>
<evidence type="ECO:0000259" key="11">
    <source>
        <dbReference type="PROSITE" id="PS50975"/>
    </source>
</evidence>
<dbReference type="InterPro" id="IPR016185">
    <property type="entry name" value="PreATP-grasp_dom_sf"/>
</dbReference>
<name>A0A2R7Y284_9ARCH</name>
<dbReference type="InterPro" id="IPR011761">
    <property type="entry name" value="ATP-grasp"/>
</dbReference>
<dbReference type="GO" id="GO:0005737">
    <property type="term" value="C:cytoplasm"/>
    <property type="evidence" value="ECO:0007669"/>
    <property type="project" value="TreeGrafter"/>
</dbReference>
<evidence type="ECO:0000256" key="6">
    <source>
        <dbReference type="ARBA" id="ARBA00022741"/>
    </source>
</evidence>
<feature type="domain" description="ATP-grasp" evidence="11">
    <location>
        <begin position="92"/>
        <end position="276"/>
    </location>
</feature>
<dbReference type="AlphaFoldDB" id="A0A2R7Y284"/>